<keyword evidence="1" id="KW-0472">Membrane</keyword>
<evidence type="ECO:0000313" key="2">
    <source>
        <dbReference type="EMBL" id="MBI4594843.1"/>
    </source>
</evidence>
<reference evidence="2" key="1">
    <citation type="submission" date="2020-07" db="EMBL/GenBank/DDBJ databases">
        <title>Huge and variable diversity of episymbiotic CPR bacteria and DPANN archaea in groundwater ecosystems.</title>
        <authorList>
            <person name="He C.Y."/>
            <person name="Keren R."/>
            <person name="Whittaker M."/>
            <person name="Farag I.F."/>
            <person name="Doudna J."/>
            <person name="Cate J.H.D."/>
            <person name="Banfield J.F."/>
        </authorList>
    </citation>
    <scope>NUCLEOTIDE SEQUENCE</scope>
    <source>
        <strain evidence="2">NC_groundwater_1482_Ag_S-0.65um_47_24</strain>
    </source>
</reference>
<name>A0A933GJ91_UNCTE</name>
<dbReference type="PANTHER" id="PTHR40031">
    <property type="entry name" value="HYPOTHETICAL MEMBRANE SPANNING PROTEIN"/>
    <property type="match status" value="1"/>
</dbReference>
<sequence length="101" mass="11187">MDTITHGLTGSLLATAIFVDKKSGQRDKPASLSLIIGSIFPDIDFIFGIFGSLATIKYHRGFTHSLTGALLFALIWAFLYTRFSSYKNFKKIFFAFAVGLI</sequence>
<dbReference type="Proteomes" id="UP000772181">
    <property type="component" value="Unassembled WGS sequence"/>
</dbReference>
<organism evidence="2 3">
    <name type="scientific">Tectimicrobiota bacterium</name>
    <dbReference type="NCBI Taxonomy" id="2528274"/>
    <lineage>
        <taxon>Bacteria</taxon>
        <taxon>Pseudomonadati</taxon>
        <taxon>Nitrospinota/Tectimicrobiota group</taxon>
        <taxon>Candidatus Tectimicrobiota</taxon>
    </lineage>
</organism>
<dbReference type="InterPro" id="IPR053170">
    <property type="entry name" value="Transcription_regulator"/>
</dbReference>
<proteinExistence type="predicted"/>
<protein>
    <submittedName>
        <fullName evidence="2">Metal-dependent hydrolase</fullName>
    </submittedName>
</protein>
<evidence type="ECO:0000313" key="3">
    <source>
        <dbReference type="Proteomes" id="UP000772181"/>
    </source>
</evidence>
<keyword evidence="2" id="KW-0378">Hydrolase</keyword>
<dbReference type="GO" id="GO:0016787">
    <property type="term" value="F:hydrolase activity"/>
    <property type="evidence" value="ECO:0007669"/>
    <property type="project" value="UniProtKB-KW"/>
</dbReference>
<feature type="transmembrane region" description="Helical" evidence="1">
    <location>
        <begin position="62"/>
        <end position="81"/>
    </location>
</feature>
<evidence type="ECO:0000256" key="1">
    <source>
        <dbReference type="SAM" id="Phobius"/>
    </source>
</evidence>
<feature type="non-terminal residue" evidence="2">
    <location>
        <position position="101"/>
    </location>
</feature>
<dbReference type="InterPro" id="IPR007404">
    <property type="entry name" value="YdjM-like"/>
</dbReference>
<dbReference type="AlphaFoldDB" id="A0A933GJ91"/>
<keyword evidence="1" id="KW-0812">Transmembrane</keyword>
<accession>A0A933GJ91</accession>
<gene>
    <name evidence="2" type="ORF">HY730_00515</name>
</gene>
<feature type="transmembrane region" description="Helical" evidence="1">
    <location>
        <begin position="32"/>
        <end position="56"/>
    </location>
</feature>
<dbReference type="Pfam" id="PF04307">
    <property type="entry name" value="YdjM"/>
    <property type="match status" value="1"/>
</dbReference>
<dbReference type="PANTHER" id="PTHR40031:SF1">
    <property type="entry name" value="MEMBRANE-BOUND METAL-DEPENDENT HYDROLASE"/>
    <property type="match status" value="1"/>
</dbReference>
<dbReference type="EMBL" id="JACQWF010000022">
    <property type="protein sequence ID" value="MBI4594843.1"/>
    <property type="molecule type" value="Genomic_DNA"/>
</dbReference>
<keyword evidence="1" id="KW-1133">Transmembrane helix</keyword>
<comment type="caution">
    <text evidence="2">The sequence shown here is derived from an EMBL/GenBank/DDBJ whole genome shotgun (WGS) entry which is preliminary data.</text>
</comment>